<dbReference type="RefSeq" id="WP_044983514.1">
    <property type="nucleotide sequence ID" value="NZ_CABLBR010000032.1"/>
</dbReference>
<evidence type="ECO:0000313" key="8">
    <source>
        <dbReference type="Proteomes" id="UP001060164"/>
    </source>
</evidence>
<organism evidence="7 8">
    <name type="scientific">Ruminococcus gauvreauii</name>
    <dbReference type="NCBI Taxonomy" id="438033"/>
    <lineage>
        <taxon>Bacteria</taxon>
        <taxon>Bacillati</taxon>
        <taxon>Bacillota</taxon>
        <taxon>Clostridia</taxon>
        <taxon>Eubacteriales</taxon>
        <taxon>Oscillospiraceae</taxon>
        <taxon>Ruminococcus</taxon>
    </lineage>
</organism>
<dbReference type="SUPFAM" id="SSF53067">
    <property type="entry name" value="Actin-like ATPase domain"/>
    <property type="match status" value="2"/>
</dbReference>
<keyword evidence="3" id="KW-0547">Nucleotide-binding</keyword>
<keyword evidence="8" id="KW-1185">Reference proteome</keyword>
<evidence type="ECO:0000256" key="3">
    <source>
        <dbReference type="ARBA" id="ARBA00022741"/>
    </source>
</evidence>
<dbReference type="Gene3D" id="3.30.420.40">
    <property type="match status" value="2"/>
</dbReference>
<evidence type="ECO:0000256" key="5">
    <source>
        <dbReference type="ARBA" id="ARBA00022960"/>
    </source>
</evidence>
<evidence type="ECO:0000313" key="7">
    <source>
        <dbReference type="EMBL" id="UWP59440.1"/>
    </source>
</evidence>
<dbReference type="EMBL" id="CP102290">
    <property type="protein sequence ID" value="UWP59440.1"/>
    <property type="molecule type" value="Genomic_DNA"/>
</dbReference>
<dbReference type="InterPro" id="IPR043129">
    <property type="entry name" value="ATPase_NBD"/>
</dbReference>
<name>A0ABY5VFV7_9FIRM</name>
<dbReference type="InterPro" id="IPR004753">
    <property type="entry name" value="MreB"/>
</dbReference>
<dbReference type="PRINTS" id="PR01652">
    <property type="entry name" value="SHAPEPROTEIN"/>
</dbReference>
<comment type="similarity">
    <text evidence="6">Belongs to the FtsA/MreB family.</text>
</comment>
<protein>
    <submittedName>
        <fullName evidence="7">Rod shape-determining protein</fullName>
    </submittedName>
</protein>
<dbReference type="Proteomes" id="UP001060164">
    <property type="component" value="Chromosome"/>
</dbReference>
<keyword evidence="5" id="KW-0133">Cell shape</keyword>
<reference evidence="7" key="1">
    <citation type="journal article" date="2022" name="Cell">
        <title>Design, construction, and in vivo augmentation of a complex gut microbiome.</title>
        <authorList>
            <person name="Cheng A.G."/>
            <person name="Ho P.Y."/>
            <person name="Aranda-Diaz A."/>
            <person name="Jain S."/>
            <person name="Yu F.B."/>
            <person name="Meng X."/>
            <person name="Wang M."/>
            <person name="Iakiviak M."/>
            <person name="Nagashima K."/>
            <person name="Zhao A."/>
            <person name="Murugkar P."/>
            <person name="Patil A."/>
            <person name="Atabakhsh K."/>
            <person name="Weakley A."/>
            <person name="Yan J."/>
            <person name="Brumbaugh A.R."/>
            <person name="Higginbottom S."/>
            <person name="Dimas A."/>
            <person name="Shiver A.L."/>
            <person name="Deutschbauer A."/>
            <person name="Neff N."/>
            <person name="Sonnenburg J.L."/>
            <person name="Huang K.C."/>
            <person name="Fischbach M.A."/>
        </authorList>
    </citation>
    <scope>NUCLEOTIDE SEQUENCE</scope>
    <source>
        <strain evidence="7">DSM 19829</strain>
    </source>
</reference>
<dbReference type="InterPro" id="IPR056546">
    <property type="entry name" value="MreB_MamK-like"/>
</dbReference>
<evidence type="ECO:0000256" key="6">
    <source>
        <dbReference type="ARBA" id="ARBA00023458"/>
    </source>
</evidence>
<dbReference type="PANTHER" id="PTHR42749">
    <property type="entry name" value="CELL SHAPE-DETERMINING PROTEIN MREB"/>
    <property type="match status" value="1"/>
</dbReference>
<accession>A0ABY5VFV7</accession>
<keyword evidence="4" id="KW-0067">ATP-binding</keyword>
<proteinExistence type="inferred from homology"/>
<comment type="subcellular location">
    <subcellularLocation>
        <location evidence="1">Cytoplasm</location>
    </subcellularLocation>
</comment>
<evidence type="ECO:0000256" key="2">
    <source>
        <dbReference type="ARBA" id="ARBA00022490"/>
    </source>
</evidence>
<dbReference type="Pfam" id="PF06723">
    <property type="entry name" value="MreB_Mbl"/>
    <property type="match status" value="1"/>
</dbReference>
<sequence length="342" mass="37832">MVLQHVFGVDLGSDTIKIYSLKKDEILIEKNMIAIRNKEEVLAVGNDAYEMYEKAPHNIEVSSPMSGGMIANIGHLEVVLHLLLRKLNRHFGNRPIVYFSVPMNMTEIEKRAYNTIASGGDLRKSRIFLVERPIVNALSLGIPISRSKGSMIVDMGAECTEISVLADNRVIISKPLSFGGNRIDEAIVANVRKRCGLHISRRMASRLKTAMAGLAADTKEARKVVGLDTISGLPKEGVVSSAVINEVIRTQLRQAADEIQLFLERTPPQIHNSITREGIYLTGGCTRIPYIDGYLAGQIGCAAHISQYSDTSAVYGLKEIINHKSLQHWAFTAKSSNKKYRF</sequence>
<dbReference type="PANTHER" id="PTHR42749:SF1">
    <property type="entry name" value="CELL SHAPE-DETERMINING PROTEIN MREB"/>
    <property type="match status" value="1"/>
</dbReference>
<keyword evidence="2" id="KW-0963">Cytoplasm</keyword>
<gene>
    <name evidence="7" type="ORF">NQ502_19110</name>
</gene>
<evidence type="ECO:0000256" key="4">
    <source>
        <dbReference type="ARBA" id="ARBA00022840"/>
    </source>
</evidence>
<evidence type="ECO:0000256" key="1">
    <source>
        <dbReference type="ARBA" id="ARBA00004496"/>
    </source>
</evidence>